<evidence type="ECO:0000313" key="1">
    <source>
        <dbReference type="EMBL" id="KAL3230578.1"/>
    </source>
</evidence>
<name>A0ABR4NQQ4_9SACH</name>
<sequence>MYRRNFSQAVRLLKQKKLKIVKEVEKEKDGVNYDQLRETIKYIIDGNRTSVASLKGLLSGGSDVDVRQHSERILGLLNATLPQVQEKRRKVESHYDLLFGQLKNMVEESLSDIEQDRRQSVSISGGSGAGTGAGAGLNNRADSSEALFSKLMLKVLTEKNSVNVRTLAEILLNKEFREYEKVWDNLALFPQAVRLDITVLLYYGSKQDRIKEACFSEWIKCYHELNIITQRLFWRCMDKLGKVTECCKIVPNWMPRDTIVMYQSLYQNAHFLPTEFEYSGNAELTNNQDFFIKTLRALALFQQRLKSQLRLTESKKIASTKQKMANSWATEIVKLSIQNKLTMDKKVDGNNKMIPVYSYRFLRALDVKLQQICGTEAENDANLGQLQSDLTSILNGLHDEEQNMKSHMSLFFV</sequence>
<dbReference type="Proteomes" id="UP001623330">
    <property type="component" value="Unassembled WGS sequence"/>
</dbReference>
<keyword evidence="2" id="KW-1185">Reference proteome</keyword>
<accession>A0ABR4NQQ4</accession>
<proteinExistence type="predicted"/>
<organism evidence="1 2">
    <name type="scientific">Nakaseomyces bracarensis</name>
    <dbReference type="NCBI Taxonomy" id="273131"/>
    <lineage>
        <taxon>Eukaryota</taxon>
        <taxon>Fungi</taxon>
        <taxon>Dikarya</taxon>
        <taxon>Ascomycota</taxon>
        <taxon>Saccharomycotina</taxon>
        <taxon>Saccharomycetes</taxon>
        <taxon>Saccharomycetales</taxon>
        <taxon>Saccharomycetaceae</taxon>
        <taxon>Nakaseomyces</taxon>
    </lineage>
</organism>
<protein>
    <submittedName>
        <fullName evidence="1">Uncharacterized protein</fullName>
    </submittedName>
</protein>
<reference evidence="1 2" key="1">
    <citation type="submission" date="2024-05" db="EMBL/GenBank/DDBJ databases">
        <title>Long read based assembly of the Candida bracarensis genome reveals expanded adhesin content.</title>
        <authorList>
            <person name="Marcet-Houben M."/>
            <person name="Ksiezopolska E."/>
            <person name="Gabaldon T."/>
        </authorList>
    </citation>
    <scope>NUCLEOTIDE SEQUENCE [LARGE SCALE GENOMIC DNA]</scope>
    <source>
        <strain evidence="1 2">CBM6</strain>
    </source>
</reference>
<gene>
    <name evidence="1" type="ORF">RNJ44_01027</name>
</gene>
<comment type="caution">
    <text evidence="1">The sequence shown here is derived from an EMBL/GenBank/DDBJ whole genome shotgun (WGS) entry which is preliminary data.</text>
</comment>
<dbReference type="EMBL" id="JBEVYD010000009">
    <property type="protein sequence ID" value="KAL3230578.1"/>
    <property type="molecule type" value="Genomic_DNA"/>
</dbReference>
<evidence type="ECO:0000313" key="2">
    <source>
        <dbReference type="Proteomes" id="UP001623330"/>
    </source>
</evidence>